<evidence type="ECO:0000313" key="9">
    <source>
        <dbReference type="Proteomes" id="UP000193307"/>
    </source>
</evidence>
<evidence type="ECO:0000256" key="1">
    <source>
        <dbReference type="ARBA" id="ARBA00004141"/>
    </source>
</evidence>
<gene>
    <name evidence="8" type="primary">ribN_4</name>
    <name evidence="8" type="ORF">PAM7971_02028</name>
</gene>
<organism evidence="8 9">
    <name type="scientific">Pacificibacter marinus</name>
    <dbReference type="NCBI Taxonomy" id="658057"/>
    <lineage>
        <taxon>Bacteria</taxon>
        <taxon>Pseudomonadati</taxon>
        <taxon>Pseudomonadota</taxon>
        <taxon>Alphaproteobacteria</taxon>
        <taxon>Rhodobacterales</taxon>
        <taxon>Roseobacteraceae</taxon>
        <taxon>Pacificibacter</taxon>
    </lineage>
</organism>
<dbReference type="Gene3D" id="1.10.3730.20">
    <property type="match status" value="1"/>
</dbReference>
<feature type="transmembrane region" description="Helical" evidence="6">
    <location>
        <begin position="12"/>
        <end position="33"/>
    </location>
</feature>
<dbReference type="OrthoDB" id="7374604at2"/>
<evidence type="ECO:0000259" key="7">
    <source>
        <dbReference type="Pfam" id="PF00892"/>
    </source>
</evidence>
<evidence type="ECO:0000256" key="3">
    <source>
        <dbReference type="ARBA" id="ARBA00022692"/>
    </source>
</evidence>
<sequence>MTDTSISKPLAGVLWMVVTTICFVLVNVTVKIIGTGLPIAQVAFMRFLLGLVFLIPMLGAVRRVRLTRAIVWLSLGRGVVHAVAMGLWFYAMTRIPMAEVTAMNFMNPVYVTLGAVVFFNEKIALPRILALGLAVIGGLVILRPGLRPIDPGHVAMIFAAVAFAGSYLCANAMSKRVPATVVVFALSTVVPLILAPFAIAVWQTPTSMQVLLIFLTAFFATVAHYCMTRAFACAPQSIVQPVSFLQLVWAMILGAALFGEGFDGFVMLGGAMIMGSVTYITMREMRAKRRAKIAS</sequence>
<feature type="transmembrane region" description="Helical" evidence="6">
    <location>
        <begin position="128"/>
        <end position="146"/>
    </location>
</feature>
<feature type="transmembrane region" description="Helical" evidence="6">
    <location>
        <begin position="39"/>
        <end position="58"/>
    </location>
</feature>
<dbReference type="RefSeq" id="WP_085849154.1">
    <property type="nucleotide sequence ID" value="NZ_FNZV01000004.1"/>
</dbReference>
<dbReference type="PANTHER" id="PTHR22911:SF6">
    <property type="entry name" value="SOLUTE CARRIER FAMILY 35 MEMBER G1"/>
    <property type="match status" value="1"/>
</dbReference>
<comment type="similarity">
    <text evidence="2">Belongs to the drug/metabolite transporter (DMT) superfamily. 10 TMS drug/metabolite exporter (DME) (TC 2.A.7.3) family.</text>
</comment>
<dbReference type="InterPro" id="IPR000620">
    <property type="entry name" value="EamA_dom"/>
</dbReference>
<evidence type="ECO:0000256" key="2">
    <source>
        <dbReference type="ARBA" id="ARBA00009853"/>
    </source>
</evidence>
<accession>A0A1Y5SK19</accession>
<feature type="transmembrane region" description="Helical" evidence="6">
    <location>
        <begin position="102"/>
        <end position="119"/>
    </location>
</feature>
<dbReference type="InterPro" id="IPR037185">
    <property type="entry name" value="EmrE-like"/>
</dbReference>
<evidence type="ECO:0000256" key="5">
    <source>
        <dbReference type="ARBA" id="ARBA00023136"/>
    </source>
</evidence>
<feature type="transmembrane region" description="Helical" evidence="6">
    <location>
        <begin position="70"/>
        <end position="90"/>
    </location>
</feature>
<feature type="transmembrane region" description="Helical" evidence="6">
    <location>
        <begin position="264"/>
        <end position="282"/>
    </location>
</feature>
<feature type="transmembrane region" description="Helical" evidence="6">
    <location>
        <begin position="182"/>
        <end position="202"/>
    </location>
</feature>
<proteinExistence type="inferred from homology"/>
<dbReference type="GO" id="GO:0016020">
    <property type="term" value="C:membrane"/>
    <property type="evidence" value="ECO:0007669"/>
    <property type="project" value="UniProtKB-SubCell"/>
</dbReference>
<keyword evidence="4 6" id="KW-1133">Transmembrane helix</keyword>
<evidence type="ECO:0000313" key="8">
    <source>
        <dbReference type="EMBL" id="SLN42466.1"/>
    </source>
</evidence>
<feature type="domain" description="EamA" evidence="7">
    <location>
        <begin position="11"/>
        <end position="142"/>
    </location>
</feature>
<dbReference type="SUPFAM" id="SSF103481">
    <property type="entry name" value="Multidrug resistance efflux transporter EmrE"/>
    <property type="match status" value="2"/>
</dbReference>
<comment type="subcellular location">
    <subcellularLocation>
        <location evidence="1">Membrane</location>
        <topology evidence="1">Multi-pass membrane protein</topology>
    </subcellularLocation>
</comment>
<evidence type="ECO:0000256" key="4">
    <source>
        <dbReference type="ARBA" id="ARBA00022989"/>
    </source>
</evidence>
<keyword evidence="9" id="KW-1185">Reference proteome</keyword>
<dbReference type="Proteomes" id="UP000193307">
    <property type="component" value="Unassembled WGS sequence"/>
</dbReference>
<evidence type="ECO:0000256" key="6">
    <source>
        <dbReference type="SAM" id="Phobius"/>
    </source>
</evidence>
<keyword evidence="5 6" id="KW-0472">Membrane</keyword>
<dbReference type="EMBL" id="FWFW01000005">
    <property type="protein sequence ID" value="SLN42466.1"/>
    <property type="molecule type" value="Genomic_DNA"/>
</dbReference>
<reference evidence="8 9" key="1">
    <citation type="submission" date="2017-03" db="EMBL/GenBank/DDBJ databases">
        <authorList>
            <person name="Afonso C.L."/>
            <person name="Miller P.J."/>
            <person name="Scott M.A."/>
            <person name="Spackman E."/>
            <person name="Goraichik I."/>
            <person name="Dimitrov K.M."/>
            <person name="Suarez D.L."/>
            <person name="Swayne D.E."/>
        </authorList>
    </citation>
    <scope>NUCLEOTIDE SEQUENCE [LARGE SCALE GENOMIC DNA]</scope>
    <source>
        <strain evidence="8 9">CECT 7971</strain>
    </source>
</reference>
<dbReference type="PANTHER" id="PTHR22911">
    <property type="entry name" value="ACYL-MALONYL CONDENSING ENZYME-RELATED"/>
    <property type="match status" value="1"/>
</dbReference>
<keyword evidence="3 6" id="KW-0812">Transmembrane</keyword>
<dbReference type="Pfam" id="PF00892">
    <property type="entry name" value="EamA"/>
    <property type="match status" value="2"/>
</dbReference>
<protein>
    <submittedName>
        <fullName evidence="8">Riboflavin transporter</fullName>
    </submittedName>
</protein>
<dbReference type="AlphaFoldDB" id="A0A1Y5SK19"/>
<dbReference type="STRING" id="658057.SAMN04488032_10449"/>
<feature type="transmembrane region" description="Helical" evidence="6">
    <location>
        <begin position="238"/>
        <end position="258"/>
    </location>
</feature>
<feature type="domain" description="EamA" evidence="7">
    <location>
        <begin position="152"/>
        <end position="281"/>
    </location>
</feature>
<feature type="transmembrane region" description="Helical" evidence="6">
    <location>
        <begin position="208"/>
        <end position="226"/>
    </location>
</feature>
<name>A0A1Y5SK19_9RHOB</name>
<feature type="transmembrane region" description="Helical" evidence="6">
    <location>
        <begin position="152"/>
        <end position="170"/>
    </location>
</feature>